<dbReference type="SMART" id="SM00342">
    <property type="entry name" value="HTH_ARAC"/>
    <property type="match status" value="1"/>
</dbReference>
<name>A0A494XP37_9BACL</name>
<keyword evidence="4" id="KW-0472">Membrane</keyword>
<dbReference type="SUPFAM" id="SSF46689">
    <property type="entry name" value="Homeodomain-like"/>
    <property type="match status" value="1"/>
</dbReference>
<keyword evidence="3" id="KW-0804">Transcription</keyword>
<proteinExistence type="predicted"/>
<keyword evidence="1" id="KW-0805">Transcription regulation</keyword>
<evidence type="ECO:0000259" key="5">
    <source>
        <dbReference type="PROSITE" id="PS01124"/>
    </source>
</evidence>
<keyword evidence="2" id="KW-0238">DNA-binding</keyword>
<organism evidence="6 7">
    <name type="scientific">Cohnella endophytica</name>
    <dbReference type="NCBI Taxonomy" id="2419778"/>
    <lineage>
        <taxon>Bacteria</taxon>
        <taxon>Bacillati</taxon>
        <taxon>Bacillota</taxon>
        <taxon>Bacilli</taxon>
        <taxon>Bacillales</taxon>
        <taxon>Paenibacillaceae</taxon>
        <taxon>Cohnella</taxon>
    </lineage>
</organism>
<evidence type="ECO:0000313" key="6">
    <source>
        <dbReference type="EMBL" id="RKP49899.1"/>
    </source>
</evidence>
<reference evidence="6 7" key="1">
    <citation type="submission" date="2018-10" db="EMBL/GenBank/DDBJ databases">
        <title>Cohnella sp. M2MS4P-1, whole genome shotgun sequence.</title>
        <authorList>
            <person name="Tuo L."/>
        </authorList>
    </citation>
    <scope>NUCLEOTIDE SEQUENCE [LARGE SCALE GENOMIC DNA]</scope>
    <source>
        <strain evidence="6 7">M2MS4P-1</strain>
    </source>
</reference>
<protein>
    <submittedName>
        <fullName evidence="6">AraC family transcriptional regulator</fullName>
    </submittedName>
</protein>
<accession>A0A494XP37</accession>
<comment type="caution">
    <text evidence="6">The sequence shown here is derived from an EMBL/GenBank/DDBJ whole genome shotgun (WGS) entry which is preliminary data.</text>
</comment>
<dbReference type="Gene3D" id="1.10.10.60">
    <property type="entry name" value="Homeodomain-like"/>
    <property type="match status" value="2"/>
</dbReference>
<dbReference type="GO" id="GO:0043565">
    <property type="term" value="F:sequence-specific DNA binding"/>
    <property type="evidence" value="ECO:0007669"/>
    <property type="project" value="InterPro"/>
</dbReference>
<keyword evidence="4" id="KW-0812">Transmembrane</keyword>
<evidence type="ECO:0000313" key="7">
    <source>
        <dbReference type="Proteomes" id="UP000282076"/>
    </source>
</evidence>
<dbReference type="InterPro" id="IPR020449">
    <property type="entry name" value="Tscrpt_reg_AraC-type_HTH"/>
</dbReference>
<dbReference type="OrthoDB" id="2515823at2"/>
<keyword evidence="7" id="KW-1185">Reference proteome</keyword>
<keyword evidence="4" id="KW-1133">Transmembrane helix</keyword>
<sequence>MFNAKRSVMYAWIVSYIIIFFIPVIVSASIYPISRNMLEKQINDANQTLLNQVQYAIDGRLQDIEKIAYEITANPAVKGLHYLNSDADKALQYNVVMQYLRGYKMTNSFLDNIYVVMNDQSGALTYDTFVPHDLFADRLKRYTSWTSHQWSELLVENPYDKFQAICKTGAERSVCEAVVLTKTLPTYNQNRSFGQLMLFMDSSKFLEPMQNIQWVEGGQLLIMDDSDNIVASTSPISDSVDYKSFQKGAGGFHARYDERDWTVSYVTSGISNWKYISLIPTKVIKEKLDYIRDLTIAGLLLSFTLGGILTYFFIRRNYNPLSSLIRGITHSDGLFFDKKYNEYEFIQQAIIKSTVDKEKTNQVLRKQKDLLKSNDLTQWLKGNWIDPARVDELFADRIFSSSLFRIMAFHIDEHKMSFKLAGKENRLKEELRLARFVISNTAMDVASSKYEVVGTEVDEKIVFIINQKNDQSDNDKEDMMTIAKEIKAFVDEKYNIPYSTAISNAKSDIHLLPAAYKEALDAIEYNLILSISGISFYDDIINLDNTKSEEWVYFSSLRAGRKLINFIKTGDTSQAQATLDEMFELHHTASPLSVPAVKLMKLNLTNTMINILFEVSPFIEDSFLQELNPVRRLLNCQQIAEVKLEMSEILVQLCGYIILNRKEESSELKDAVIGYLERNYGDPELSVSLMGSHFGMTPTYLSRLFKEQTGVGLLDYMIHFRLEKAKELLKQDQLSINHISNQVGFASTNTFIRAFKKYEGITPGKYRSITAESID</sequence>
<dbReference type="Pfam" id="PF12833">
    <property type="entry name" value="HTH_18"/>
    <property type="match status" value="1"/>
</dbReference>
<dbReference type="PANTHER" id="PTHR43280:SF10">
    <property type="entry name" value="REGULATORY PROTEIN POCR"/>
    <property type="match status" value="1"/>
</dbReference>
<evidence type="ECO:0000256" key="4">
    <source>
        <dbReference type="SAM" id="Phobius"/>
    </source>
</evidence>
<dbReference type="Proteomes" id="UP000282076">
    <property type="component" value="Unassembled WGS sequence"/>
</dbReference>
<gene>
    <name evidence="6" type="ORF">D7Z26_18905</name>
</gene>
<dbReference type="PROSITE" id="PS01124">
    <property type="entry name" value="HTH_ARAC_FAMILY_2"/>
    <property type="match status" value="1"/>
</dbReference>
<dbReference type="InterPro" id="IPR018060">
    <property type="entry name" value="HTH_AraC"/>
</dbReference>
<dbReference type="GO" id="GO:0003700">
    <property type="term" value="F:DNA-binding transcription factor activity"/>
    <property type="evidence" value="ECO:0007669"/>
    <property type="project" value="InterPro"/>
</dbReference>
<evidence type="ECO:0000256" key="2">
    <source>
        <dbReference type="ARBA" id="ARBA00023125"/>
    </source>
</evidence>
<feature type="transmembrane region" description="Helical" evidence="4">
    <location>
        <begin position="12"/>
        <end position="33"/>
    </location>
</feature>
<evidence type="ECO:0000256" key="3">
    <source>
        <dbReference type="ARBA" id="ARBA00023163"/>
    </source>
</evidence>
<dbReference type="PRINTS" id="PR00032">
    <property type="entry name" value="HTHARAC"/>
</dbReference>
<dbReference type="RefSeq" id="WP_120978582.1">
    <property type="nucleotide sequence ID" value="NZ_RBZM01000008.1"/>
</dbReference>
<dbReference type="InterPro" id="IPR009057">
    <property type="entry name" value="Homeodomain-like_sf"/>
</dbReference>
<dbReference type="AlphaFoldDB" id="A0A494XP37"/>
<dbReference type="EMBL" id="RBZM01000008">
    <property type="protein sequence ID" value="RKP49899.1"/>
    <property type="molecule type" value="Genomic_DNA"/>
</dbReference>
<evidence type="ECO:0000256" key="1">
    <source>
        <dbReference type="ARBA" id="ARBA00023015"/>
    </source>
</evidence>
<feature type="transmembrane region" description="Helical" evidence="4">
    <location>
        <begin position="294"/>
        <end position="314"/>
    </location>
</feature>
<dbReference type="PANTHER" id="PTHR43280">
    <property type="entry name" value="ARAC-FAMILY TRANSCRIPTIONAL REGULATOR"/>
    <property type="match status" value="1"/>
</dbReference>
<feature type="domain" description="HTH araC/xylS-type" evidence="5">
    <location>
        <begin position="670"/>
        <end position="769"/>
    </location>
</feature>